<keyword evidence="2 5" id="KW-1133">Transmembrane helix</keyword>
<organism evidence="6 7">
    <name type="scientific">Pedococcus aerophilus</name>
    <dbReference type="NCBI Taxonomy" id="436356"/>
    <lineage>
        <taxon>Bacteria</taxon>
        <taxon>Bacillati</taxon>
        <taxon>Actinomycetota</taxon>
        <taxon>Actinomycetes</taxon>
        <taxon>Micrococcales</taxon>
        <taxon>Intrasporangiaceae</taxon>
        <taxon>Pedococcus</taxon>
    </lineage>
</organism>
<feature type="transmembrane region" description="Helical" evidence="5">
    <location>
        <begin position="106"/>
        <end position="126"/>
    </location>
</feature>
<feature type="transmembrane region" description="Helical" evidence="5">
    <location>
        <begin position="217"/>
        <end position="239"/>
    </location>
</feature>
<evidence type="ECO:0000256" key="5">
    <source>
        <dbReference type="SAM" id="Phobius"/>
    </source>
</evidence>
<accession>A0ABN3UGD3</accession>
<feature type="region of interest" description="Disordered" evidence="4">
    <location>
        <begin position="412"/>
        <end position="433"/>
    </location>
</feature>
<sequence>MSCTGIFALNPMCLAGQAAQGATTGAVDSAFSRMAGYFGLAATNATSWLWKEIDTATTLDLSSPQLAKEMAATASVAAVLCLGLFVIQMIASVLRREPAALGRGLQGLLISFVGSALALTATRVLLGAVDSLSAGLVQYTMGTNINGLGSKLAFTGLANVQNPAVTLIFSIVILAAVVVVWAAMMIRKVMLLIAAVLAPLAFAGASADITRGWVRKWVEFVCAMIVSKLLLVIILSIGISVFNGAGQDGGGPTQTGTQLAGGALILLMGGFAPWVAIKMFSFAGDTLYAAHATAGQASAGARTVIRAPQKVNALQYQARALMPRPPARSSSAPTWSKDREAELINTSRPATPAPSAIPAAGGRGAAGAAAGSGGAAAVSAAAAPVVAAATTAQATKAAGQKAIGAVEAAAPSFDTATVGRGDPPVPTQPPRST</sequence>
<feature type="compositionally biased region" description="Low complexity" evidence="4">
    <location>
        <begin position="346"/>
        <end position="360"/>
    </location>
</feature>
<evidence type="ECO:0000313" key="6">
    <source>
        <dbReference type="EMBL" id="GAA2731427.1"/>
    </source>
</evidence>
<keyword evidence="3 5" id="KW-0472">Membrane</keyword>
<keyword evidence="1 5" id="KW-0812">Transmembrane</keyword>
<name>A0ABN3UGD3_9MICO</name>
<evidence type="ECO:0000256" key="3">
    <source>
        <dbReference type="ARBA" id="ARBA00023136"/>
    </source>
</evidence>
<dbReference type="RefSeq" id="WP_056920576.1">
    <property type="nucleotide sequence ID" value="NZ_BAAARN010000001.1"/>
</dbReference>
<dbReference type="Proteomes" id="UP001501326">
    <property type="component" value="Unassembled WGS sequence"/>
</dbReference>
<reference evidence="6 7" key="1">
    <citation type="journal article" date="2019" name="Int. J. Syst. Evol. Microbiol.">
        <title>The Global Catalogue of Microorganisms (GCM) 10K type strain sequencing project: providing services to taxonomists for standard genome sequencing and annotation.</title>
        <authorList>
            <consortium name="The Broad Institute Genomics Platform"/>
            <consortium name="The Broad Institute Genome Sequencing Center for Infectious Disease"/>
            <person name="Wu L."/>
            <person name="Ma J."/>
        </authorList>
    </citation>
    <scope>NUCLEOTIDE SEQUENCE [LARGE SCALE GENOMIC DNA]</scope>
    <source>
        <strain evidence="6 7">JCM 16378</strain>
    </source>
</reference>
<evidence type="ECO:0000313" key="7">
    <source>
        <dbReference type="Proteomes" id="UP001501326"/>
    </source>
</evidence>
<evidence type="ECO:0000256" key="2">
    <source>
        <dbReference type="ARBA" id="ARBA00022989"/>
    </source>
</evidence>
<evidence type="ECO:0008006" key="8">
    <source>
        <dbReference type="Google" id="ProtNLM"/>
    </source>
</evidence>
<dbReference type="EMBL" id="BAAARN010000001">
    <property type="protein sequence ID" value="GAA2731427.1"/>
    <property type="molecule type" value="Genomic_DNA"/>
</dbReference>
<keyword evidence="7" id="KW-1185">Reference proteome</keyword>
<feature type="transmembrane region" description="Helical" evidence="5">
    <location>
        <begin position="189"/>
        <end position="205"/>
    </location>
</feature>
<dbReference type="Pfam" id="PF04610">
    <property type="entry name" value="TrbL"/>
    <property type="match status" value="1"/>
</dbReference>
<feature type="transmembrane region" description="Helical" evidence="5">
    <location>
        <begin position="71"/>
        <end position="94"/>
    </location>
</feature>
<evidence type="ECO:0000256" key="1">
    <source>
        <dbReference type="ARBA" id="ARBA00022692"/>
    </source>
</evidence>
<feature type="transmembrane region" description="Helical" evidence="5">
    <location>
        <begin position="259"/>
        <end position="277"/>
    </location>
</feature>
<comment type="caution">
    <text evidence="6">The sequence shown here is derived from an EMBL/GenBank/DDBJ whole genome shotgun (WGS) entry which is preliminary data.</text>
</comment>
<feature type="transmembrane region" description="Helical" evidence="5">
    <location>
        <begin position="164"/>
        <end position="183"/>
    </location>
</feature>
<feature type="region of interest" description="Disordered" evidence="4">
    <location>
        <begin position="344"/>
        <end position="365"/>
    </location>
</feature>
<dbReference type="InterPro" id="IPR007688">
    <property type="entry name" value="Conjugal_tfr_TrbL/VirB6"/>
</dbReference>
<feature type="compositionally biased region" description="Pro residues" evidence="4">
    <location>
        <begin position="423"/>
        <end position="433"/>
    </location>
</feature>
<gene>
    <name evidence="6" type="ORF">GCM10009867_05010</name>
</gene>
<proteinExistence type="predicted"/>
<protein>
    <recommendedName>
        <fullName evidence="8">Conjugal transfer protein TrbL</fullName>
    </recommendedName>
</protein>
<evidence type="ECO:0000256" key="4">
    <source>
        <dbReference type="SAM" id="MobiDB-lite"/>
    </source>
</evidence>